<evidence type="ECO:0000313" key="5">
    <source>
        <dbReference type="Proteomes" id="UP000184251"/>
    </source>
</evidence>
<evidence type="ECO:0000256" key="2">
    <source>
        <dbReference type="RuleBase" id="RU003616"/>
    </source>
</evidence>
<comment type="similarity">
    <text evidence="1 2">Belongs to the small heat shock protein (HSP20) family.</text>
</comment>
<dbReference type="PROSITE" id="PS01031">
    <property type="entry name" value="SHSP"/>
    <property type="match status" value="1"/>
</dbReference>
<dbReference type="InterPro" id="IPR031107">
    <property type="entry name" value="Small_HSP"/>
</dbReference>
<gene>
    <name evidence="4" type="ORF">SAMN02746064_01271</name>
</gene>
<evidence type="ECO:0000256" key="1">
    <source>
        <dbReference type="PROSITE-ProRule" id="PRU00285"/>
    </source>
</evidence>
<dbReference type="OrthoDB" id="9811615at2"/>
<dbReference type="SUPFAM" id="SSF49764">
    <property type="entry name" value="HSP20-like chaperones"/>
    <property type="match status" value="1"/>
</dbReference>
<evidence type="ECO:0000313" key="4">
    <source>
        <dbReference type="EMBL" id="SHE81816.1"/>
    </source>
</evidence>
<evidence type="ECO:0000259" key="3">
    <source>
        <dbReference type="PROSITE" id="PS01031"/>
    </source>
</evidence>
<organism evidence="4 5">
    <name type="scientific">Alkalibacter saccharofermentans DSM 14828</name>
    <dbReference type="NCBI Taxonomy" id="1120975"/>
    <lineage>
        <taxon>Bacteria</taxon>
        <taxon>Bacillati</taxon>
        <taxon>Bacillota</taxon>
        <taxon>Clostridia</taxon>
        <taxon>Eubacteriales</taxon>
        <taxon>Eubacteriaceae</taxon>
        <taxon>Alkalibacter</taxon>
    </lineage>
</organism>
<reference evidence="4 5" key="1">
    <citation type="submission" date="2016-11" db="EMBL/GenBank/DDBJ databases">
        <authorList>
            <person name="Jaros S."/>
            <person name="Januszkiewicz K."/>
            <person name="Wedrychowicz H."/>
        </authorList>
    </citation>
    <scope>NUCLEOTIDE SEQUENCE [LARGE SCALE GENOMIC DNA]</scope>
    <source>
        <strain evidence="4 5">DSM 14828</strain>
    </source>
</reference>
<dbReference type="AlphaFoldDB" id="A0A1M4WKS7"/>
<protein>
    <submittedName>
        <fullName evidence="4">HSP20 family protein</fullName>
    </submittedName>
</protein>
<dbReference type="Pfam" id="PF00011">
    <property type="entry name" value="HSP20"/>
    <property type="match status" value="1"/>
</dbReference>
<feature type="domain" description="SHSP" evidence="3">
    <location>
        <begin position="36"/>
        <end position="148"/>
    </location>
</feature>
<dbReference type="Gene3D" id="2.60.40.790">
    <property type="match status" value="1"/>
</dbReference>
<keyword evidence="5" id="KW-1185">Reference proteome</keyword>
<dbReference type="InterPro" id="IPR008978">
    <property type="entry name" value="HSP20-like_chaperone"/>
</dbReference>
<proteinExistence type="inferred from homology"/>
<dbReference type="InterPro" id="IPR002068">
    <property type="entry name" value="A-crystallin/Hsp20_dom"/>
</dbReference>
<dbReference type="Proteomes" id="UP000184251">
    <property type="component" value="Unassembled WGS sequence"/>
</dbReference>
<dbReference type="PANTHER" id="PTHR11527">
    <property type="entry name" value="HEAT-SHOCK PROTEIN 20 FAMILY MEMBER"/>
    <property type="match status" value="1"/>
</dbReference>
<dbReference type="STRING" id="1120975.SAMN02746064_01271"/>
<sequence>MAGLVPFNRKDTGLFDTGFGDVYNMLDDFFTDNWLPSRNLARDSFKVDVQENDTEYVIEADLPGIKKEEISLSFDHGRLEIAVKKEEKFDEEKKNYIHKERRITSMCRNLYLADASGDEIKAKLEEGVLKINVAKKAQKSEDKKIEIE</sequence>
<dbReference type="EMBL" id="FQTU01000007">
    <property type="protein sequence ID" value="SHE81816.1"/>
    <property type="molecule type" value="Genomic_DNA"/>
</dbReference>
<accession>A0A1M4WKS7</accession>
<name>A0A1M4WKS7_9FIRM</name>
<dbReference type="RefSeq" id="WP_073270256.1">
    <property type="nucleotide sequence ID" value="NZ_FQTU01000007.1"/>
</dbReference>